<gene>
    <name evidence="1" type="ORF">FXN63_05065</name>
</gene>
<protein>
    <submittedName>
        <fullName evidence="1">Uncharacterized protein</fullName>
    </submittedName>
</protein>
<sequence length="63" mass="6772">MNAAACPWRLSLVGAHVQPMKWMLAVQSVRQVPAARTASSARATQSLQVARLTRPADGVQAMQ</sequence>
<keyword evidence="2" id="KW-1185">Reference proteome</keyword>
<evidence type="ECO:0000313" key="2">
    <source>
        <dbReference type="Proteomes" id="UP000325161"/>
    </source>
</evidence>
<dbReference type="KEGG" id="pacr:FXN63_05065"/>
<accession>A0A5C0ASR6</accession>
<name>A0A5C0ASR6_9BURK</name>
<dbReference type="AlphaFoldDB" id="A0A5C0ASR6"/>
<dbReference type="EMBL" id="CP043046">
    <property type="protein sequence ID" value="QEI05278.1"/>
    <property type="molecule type" value="Genomic_DNA"/>
</dbReference>
<organism evidence="1 2">
    <name type="scientific">Pigmentiphaga aceris</name>
    <dbReference type="NCBI Taxonomy" id="1940612"/>
    <lineage>
        <taxon>Bacteria</taxon>
        <taxon>Pseudomonadati</taxon>
        <taxon>Pseudomonadota</taxon>
        <taxon>Betaproteobacteria</taxon>
        <taxon>Burkholderiales</taxon>
        <taxon>Alcaligenaceae</taxon>
        <taxon>Pigmentiphaga</taxon>
    </lineage>
</organism>
<dbReference type="RefSeq" id="WP_148813432.1">
    <property type="nucleotide sequence ID" value="NZ_CP043046.1"/>
</dbReference>
<proteinExistence type="predicted"/>
<evidence type="ECO:0000313" key="1">
    <source>
        <dbReference type="EMBL" id="QEI05278.1"/>
    </source>
</evidence>
<reference evidence="1 2" key="1">
    <citation type="submission" date="2019-08" db="EMBL/GenBank/DDBJ databases">
        <title>Amphibian skin-associated Pigmentiphaga: genome sequence and occurrence across geography and hosts.</title>
        <authorList>
            <person name="Bletz M.C."/>
            <person name="Bunk B."/>
            <person name="Sproeer C."/>
            <person name="Biwer P."/>
            <person name="Reiter S."/>
            <person name="Rabemananjara F.C.E."/>
            <person name="Schulz S."/>
            <person name="Overmann J."/>
            <person name="Vences M."/>
        </authorList>
    </citation>
    <scope>NUCLEOTIDE SEQUENCE [LARGE SCALE GENOMIC DNA]</scope>
    <source>
        <strain evidence="1 2">Mada1488</strain>
    </source>
</reference>
<dbReference type="Proteomes" id="UP000325161">
    <property type="component" value="Chromosome"/>
</dbReference>